<dbReference type="Gene3D" id="3.20.20.480">
    <property type="entry name" value="Trimethylamine methyltransferase-like"/>
    <property type="match status" value="1"/>
</dbReference>
<proteinExistence type="inferred from homology"/>
<dbReference type="Pfam" id="PF06253">
    <property type="entry name" value="MTTB"/>
    <property type="match status" value="1"/>
</dbReference>
<accession>X0UD28</accession>
<feature type="non-terminal residue" evidence="4">
    <location>
        <position position="1"/>
    </location>
</feature>
<dbReference type="AlphaFoldDB" id="X0UD28"/>
<comment type="caution">
    <text evidence="4">The sequence shown here is derived from an EMBL/GenBank/DDBJ whole genome shotgun (WGS) entry which is preliminary data.</text>
</comment>
<dbReference type="InterPro" id="IPR010426">
    <property type="entry name" value="MTTB_MeTrfase"/>
</dbReference>
<dbReference type="EMBL" id="BARS01010894">
    <property type="protein sequence ID" value="GAF98297.1"/>
    <property type="molecule type" value="Genomic_DNA"/>
</dbReference>
<sequence length="256" mass="28025">LGGTGPVTMAGGLAQHNAEVMSGVILTQLVAPGTRVIYGSVSGVMDLRTADVSLGNLESIVFNGGVVQLADHYGLPCRVQLGNTSARRPGIRAAVETAWGLQMGLASGANLVNTGLLDSTLMLSLEHLVLVDELVSQIRCATAAAAVDSEHLAMDVIRQEGRPGNNYMGHGHTLEHMKEAVYYSDYTGRTAKSYEDWYDLAHQKVQEILRRVQEDVSADRIVIERCAAVEARLNEDDRTWRDGQEDWWRFYVQDLV</sequence>
<dbReference type="GO" id="GO:0032259">
    <property type="term" value="P:methylation"/>
    <property type="evidence" value="ECO:0007669"/>
    <property type="project" value="UniProtKB-KW"/>
</dbReference>
<evidence type="ECO:0000256" key="3">
    <source>
        <dbReference type="ARBA" id="ARBA00022679"/>
    </source>
</evidence>
<protein>
    <recommendedName>
        <fullName evidence="5">Trimethylamine methyltransferase</fullName>
    </recommendedName>
</protein>
<organism evidence="4">
    <name type="scientific">marine sediment metagenome</name>
    <dbReference type="NCBI Taxonomy" id="412755"/>
    <lineage>
        <taxon>unclassified sequences</taxon>
        <taxon>metagenomes</taxon>
        <taxon>ecological metagenomes</taxon>
    </lineage>
</organism>
<dbReference type="InterPro" id="IPR038601">
    <property type="entry name" value="MttB-like_sf"/>
</dbReference>
<dbReference type="GO" id="GO:0008168">
    <property type="term" value="F:methyltransferase activity"/>
    <property type="evidence" value="ECO:0007669"/>
    <property type="project" value="UniProtKB-KW"/>
</dbReference>
<reference evidence="4" key="1">
    <citation type="journal article" date="2014" name="Front. Microbiol.">
        <title>High frequency of phylogenetically diverse reductive dehalogenase-homologous genes in deep subseafloor sedimentary metagenomes.</title>
        <authorList>
            <person name="Kawai M."/>
            <person name="Futagami T."/>
            <person name="Toyoda A."/>
            <person name="Takaki Y."/>
            <person name="Nishi S."/>
            <person name="Hori S."/>
            <person name="Arai W."/>
            <person name="Tsubouchi T."/>
            <person name="Morono Y."/>
            <person name="Uchiyama I."/>
            <person name="Ito T."/>
            <person name="Fujiyama A."/>
            <person name="Inagaki F."/>
            <person name="Takami H."/>
        </authorList>
    </citation>
    <scope>NUCLEOTIDE SEQUENCE</scope>
    <source>
        <strain evidence="4">Expedition CK06-06</strain>
    </source>
</reference>
<dbReference type="GO" id="GO:0015948">
    <property type="term" value="P:methanogenesis"/>
    <property type="evidence" value="ECO:0007669"/>
    <property type="project" value="InterPro"/>
</dbReference>
<comment type="similarity">
    <text evidence="1">Belongs to the trimethylamine methyltransferase family.</text>
</comment>
<keyword evidence="2" id="KW-0489">Methyltransferase</keyword>
<evidence type="ECO:0008006" key="5">
    <source>
        <dbReference type="Google" id="ProtNLM"/>
    </source>
</evidence>
<evidence type="ECO:0000256" key="2">
    <source>
        <dbReference type="ARBA" id="ARBA00022603"/>
    </source>
</evidence>
<gene>
    <name evidence="4" type="ORF">S01H1_20020</name>
</gene>
<keyword evidence="3" id="KW-0808">Transferase</keyword>
<evidence type="ECO:0000313" key="4">
    <source>
        <dbReference type="EMBL" id="GAF98297.1"/>
    </source>
</evidence>
<evidence type="ECO:0000256" key="1">
    <source>
        <dbReference type="ARBA" id="ARBA00007137"/>
    </source>
</evidence>
<name>X0UD28_9ZZZZ</name>